<dbReference type="SUPFAM" id="SSF63418">
    <property type="entry name" value="MurE/MurF N-terminal domain"/>
    <property type="match status" value="1"/>
</dbReference>
<feature type="domain" description="Mur ligase N-terminal catalytic" evidence="12">
    <location>
        <begin position="34"/>
        <end position="78"/>
    </location>
</feature>
<evidence type="ECO:0000313" key="15">
    <source>
        <dbReference type="EMBL" id="CAI4030598.1"/>
    </source>
</evidence>
<dbReference type="InterPro" id="IPR013221">
    <property type="entry name" value="Mur_ligase_cen"/>
</dbReference>
<evidence type="ECO:0000256" key="10">
    <source>
        <dbReference type="HAMAP-Rule" id="MF_02019"/>
    </source>
</evidence>
<dbReference type="InterPro" id="IPR035911">
    <property type="entry name" value="MurE/MurF_N"/>
</dbReference>
<dbReference type="GO" id="GO:0047480">
    <property type="term" value="F:UDP-N-acetylmuramoyl-tripeptide-D-alanyl-D-alanine ligase activity"/>
    <property type="evidence" value="ECO:0007669"/>
    <property type="project" value="UniProtKB-UniRule"/>
</dbReference>
<keyword evidence="16" id="KW-1185">Reference proteome</keyword>
<accession>A0AA86MX17</accession>
<dbReference type="Pfam" id="PF01225">
    <property type="entry name" value="Mur_ligase"/>
    <property type="match status" value="1"/>
</dbReference>
<keyword evidence="8 10" id="KW-0131">Cell cycle</keyword>
<evidence type="ECO:0000256" key="5">
    <source>
        <dbReference type="ARBA" id="ARBA00022840"/>
    </source>
</evidence>
<keyword evidence="3 10" id="KW-0132">Cell division</keyword>
<comment type="pathway">
    <text evidence="10 11">Cell wall biogenesis; peptidoglycan biosynthesis.</text>
</comment>
<feature type="domain" description="Mur ligase C-terminal" evidence="13">
    <location>
        <begin position="337"/>
        <end position="462"/>
    </location>
</feature>
<name>A0AA86MX17_9BACT</name>
<dbReference type="GO" id="GO:0005737">
    <property type="term" value="C:cytoplasm"/>
    <property type="evidence" value="ECO:0007669"/>
    <property type="project" value="UniProtKB-SubCell"/>
</dbReference>
<dbReference type="PANTHER" id="PTHR43024:SF1">
    <property type="entry name" value="UDP-N-ACETYLMURAMOYL-TRIPEPTIDE--D-ALANYL-D-ALANINE LIGASE"/>
    <property type="match status" value="1"/>
</dbReference>
<dbReference type="SUPFAM" id="SSF53623">
    <property type="entry name" value="MurD-like peptide ligases, catalytic domain"/>
    <property type="match status" value="1"/>
</dbReference>
<dbReference type="InterPro" id="IPR005863">
    <property type="entry name" value="UDP-N-AcMur_synth"/>
</dbReference>
<keyword evidence="9 10" id="KW-0961">Cell wall biogenesis/degradation</keyword>
<dbReference type="Pfam" id="PF02875">
    <property type="entry name" value="Mur_ligase_C"/>
    <property type="match status" value="1"/>
</dbReference>
<evidence type="ECO:0000256" key="6">
    <source>
        <dbReference type="ARBA" id="ARBA00022960"/>
    </source>
</evidence>
<comment type="function">
    <text evidence="10 11">Involved in cell wall formation. Catalyzes the final step in the synthesis of UDP-N-acetylmuramoyl-pentapeptide, the precursor of murein.</text>
</comment>
<dbReference type="Gene3D" id="3.40.1190.10">
    <property type="entry name" value="Mur-like, catalytic domain"/>
    <property type="match status" value="1"/>
</dbReference>
<dbReference type="RefSeq" id="WP_289267581.1">
    <property type="nucleotide sequence ID" value="NZ_OX365700.1"/>
</dbReference>
<dbReference type="GO" id="GO:0071555">
    <property type="term" value="P:cell wall organization"/>
    <property type="evidence" value="ECO:0007669"/>
    <property type="project" value="UniProtKB-KW"/>
</dbReference>
<dbReference type="NCBIfam" id="TIGR01143">
    <property type="entry name" value="murF"/>
    <property type="match status" value="1"/>
</dbReference>
<dbReference type="InterPro" id="IPR036565">
    <property type="entry name" value="Mur-like_cat_sf"/>
</dbReference>
<dbReference type="GO" id="GO:0051301">
    <property type="term" value="P:cell division"/>
    <property type="evidence" value="ECO:0007669"/>
    <property type="project" value="UniProtKB-KW"/>
</dbReference>
<evidence type="ECO:0000256" key="1">
    <source>
        <dbReference type="ARBA" id="ARBA00022490"/>
    </source>
</evidence>
<dbReference type="Proteomes" id="UP001179121">
    <property type="component" value="Chromosome"/>
</dbReference>
<keyword evidence="5 10" id="KW-0067">ATP-binding</keyword>
<keyword evidence="4 10" id="KW-0547">Nucleotide-binding</keyword>
<organism evidence="15 16">
    <name type="scientific">Nitrospira tepida</name>
    <dbReference type="NCBI Taxonomy" id="2973512"/>
    <lineage>
        <taxon>Bacteria</taxon>
        <taxon>Pseudomonadati</taxon>
        <taxon>Nitrospirota</taxon>
        <taxon>Nitrospiria</taxon>
        <taxon>Nitrospirales</taxon>
        <taxon>Nitrospiraceae</taxon>
        <taxon>Nitrospira</taxon>
    </lineage>
</organism>
<evidence type="ECO:0000256" key="2">
    <source>
        <dbReference type="ARBA" id="ARBA00022598"/>
    </source>
</evidence>
<reference evidence="15" key="1">
    <citation type="submission" date="2022-10" db="EMBL/GenBank/DDBJ databases">
        <authorList>
            <person name="Koch H."/>
        </authorList>
    </citation>
    <scope>NUCLEOTIDE SEQUENCE</scope>
    <source>
        <strain evidence="15">DNF</strain>
    </source>
</reference>
<dbReference type="InterPro" id="IPR036615">
    <property type="entry name" value="Mur_ligase_C_dom_sf"/>
</dbReference>
<dbReference type="Pfam" id="PF08245">
    <property type="entry name" value="Mur_ligase_M"/>
    <property type="match status" value="1"/>
</dbReference>
<dbReference type="EC" id="6.3.2.10" evidence="10 11"/>
<evidence type="ECO:0000256" key="8">
    <source>
        <dbReference type="ARBA" id="ARBA00023306"/>
    </source>
</evidence>
<dbReference type="EMBL" id="OX365700">
    <property type="protein sequence ID" value="CAI4030598.1"/>
    <property type="molecule type" value="Genomic_DNA"/>
</dbReference>
<keyword evidence="1 10" id="KW-0963">Cytoplasm</keyword>
<evidence type="ECO:0000256" key="4">
    <source>
        <dbReference type="ARBA" id="ARBA00022741"/>
    </source>
</evidence>
<sequence length="483" mass="51310">MAGSLYTVEEVLEVVGARLLAGDPSMAPKAAIKRLWTDSRTVRPGDCFVALRGDRFDGHAFVPETFRKGAVAALVEDSYRVPADPLMRGPARRPAIILGVRDSLLAFQQLATHHRNRFAIPVVAVTGSNGKTTTKDMVAAVLAARWTTLKTEGNLNNRIGVPQTLLRLTARHKAAVIEMGVDARGQTTRLCEIVRPTVGIITNIGADHLEFFGDLEGSAQAKAELLDQMPADGVVVLNADDPYFDYLAARATCRVVSFGLSERADVRATDADHHGKLGATFKLHLPGRHRAPVIALRVHGDHNVLNALAAAAVGYALGLSGVLVGKGLAAFRPAQMRSQVVMVRGARVINDCYNANPSSMKAALRLLAEMGRGGRTIAVVGDMLELGANADELHREAGAVAAELGIQRLITCGLLGQRIAAGARRAGMSQDQVLAVNDAVEAAAVLKNLLQPGDTVLVKASRGMKLERVLEALQGRVRMAAGA</sequence>
<gene>
    <name evidence="10" type="primary">murF</name>
    <name evidence="15" type="ORF">DNFV4_01026</name>
</gene>
<dbReference type="PANTHER" id="PTHR43024">
    <property type="entry name" value="UDP-N-ACETYLMURAMOYL-TRIPEPTIDE--D-ALANYL-D-ALANINE LIGASE"/>
    <property type="match status" value="1"/>
</dbReference>
<dbReference type="GO" id="GO:0009252">
    <property type="term" value="P:peptidoglycan biosynthetic process"/>
    <property type="evidence" value="ECO:0007669"/>
    <property type="project" value="UniProtKB-UniRule"/>
</dbReference>
<evidence type="ECO:0000256" key="11">
    <source>
        <dbReference type="RuleBase" id="RU004136"/>
    </source>
</evidence>
<dbReference type="Gene3D" id="3.40.1390.10">
    <property type="entry name" value="MurE/MurF, N-terminal domain"/>
    <property type="match status" value="1"/>
</dbReference>
<keyword evidence="6 10" id="KW-0133">Cell shape</keyword>
<comment type="similarity">
    <text evidence="10">Belongs to the MurCDEF family. MurF subfamily.</text>
</comment>
<dbReference type="InterPro" id="IPR000713">
    <property type="entry name" value="Mur_ligase_N"/>
</dbReference>
<keyword evidence="7 10" id="KW-0573">Peptidoglycan synthesis</keyword>
<dbReference type="GO" id="GO:0005524">
    <property type="term" value="F:ATP binding"/>
    <property type="evidence" value="ECO:0007669"/>
    <property type="project" value="UniProtKB-UniRule"/>
</dbReference>
<keyword evidence="2 10" id="KW-0436">Ligase</keyword>
<evidence type="ECO:0000256" key="9">
    <source>
        <dbReference type="ARBA" id="ARBA00023316"/>
    </source>
</evidence>
<evidence type="ECO:0000256" key="7">
    <source>
        <dbReference type="ARBA" id="ARBA00022984"/>
    </source>
</evidence>
<evidence type="ECO:0000259" key="12">
    <source>
        <dbReference type="Pfam" id="PF01225"/>
    </source>
</evidence>
<feature type="domain" description="Mur ligase central" evidence="14">
    <location>
        <begin position="125"/>
        <end position="313"/>
    </location>
</feature>
<dbReference type="InterPro" id="IPR004101">
    <property type="entry name" value="Mur_ligase_C"/>
</dbReference>
<comment type="catalytic activity">
    <reaction evidence="10 11">
        <text>D-alanyl-D-alanine + UDP-N-acetyl-alpha-D-muramoyl-L-alanyl-gamma-D-glutamyl-meso-2,6-diaminopimelate + ATP = UDP-N-acetyl-alpha-D-muramoyl-L-alanyl-gamma-D-glutamyl-meso-2,6-diaminopimeloyl-D-alanyl-D-alanine + ADP + phosphate + H(+)</text>
        <dbReference type="Rhea" id="RHEA:28374"/>
        <dbReference type="ChEBI" id="CHEBI:15378"/>
        <dbReference type="ChEBI" id="CHEBI:30616"/>
        <dbReference type="ChEBI" id="CHEBI:43474"/>
        <dbReference type="ChEBI" id="CHEBI:57822"/>
        <dbReference type="ChEBI" id="CHEBI:61386"/>
        <dbReference type="ChEBI" id="CHEBI:83905"/>
        <dbReference type="ChEBI" id="CHEBI:456216"/>
        <dbReference type="EC" id="6.3.2.10"/>
    </reaction>
</comment>
<dbReference type="KEGG" id="nti:DNFV4_01026"/>
<evidence type="ECO:0000259" key="13">
    <source>
        <dbReference type="Pfam" id="PF02875"/>
    </source>
</evidence>
<dbReference type="InterPro" id="IPR051046">
    <property type="entry name" value="MurCDEF_CellWall_CoF430Synth"/>
</dbReference>
<dbReference type="AlphaFoldDB" id="A0AA86MX17"/>
<evidence type="ECO:0000313" key="16">
    <source>
        <dbReference type="Proteomes" id="UP001179121"/>
    </source>
</evidence>
<dbReference type="SUPFAM" id="SSF53244">
    <property type="entry name" value="MurD-like peptide ligases, peptide-binding domain"/>
    <property type="match status" value="1"/>
</dbReference>
<dbReference type="GO" id="GO:0008360">
    <property type="term" value="P:regulation of cell shape"/>
    <property type="evidence" value="ECO:0007669"/>
    <property type="project" value="UniProtKB-KW"/>
</dbReference>
<comment type="subcellular location">
    <subcellularLocation>
        <location evidence="10 11">Cytoplasm</location>
    </subcellularLocation>
</comment>
<evidence type="ECO:0000259" key="14">
    <source>
        <dbReference type="Pfam" id="PF08245"/>
    </source>
</evidence>
<evidence type="ECO:0000256" key="3">
    <source>
        <dbReference type="ARBA" id="ARBA00022618"/>
    </source>
</evidence>
<proteinExistence type="inferred from homology"/>
<dbReference type="HAMAP" id="MF_02019">
    <property type="entry name" value="MurF"/>
    <property type="match status" value="1"/>
</dbReference>
<dbReference type="Gene3D" id="3.90.190.20">
    <property type="entry name" value="Mur ligase, C-terminal domain"/>
    <property type="match status" value="1"/>
</dbReference>
<feature type="binding site" evidence="10">
    <location>
        <begin position="127"/>
        <end position="133"/>
    </location>
    <ligand>
        <name>ATP</name>
        <dbReference type="ChEBI" id="CHEBI:30616"/>
    </ligand>
</feature>
<protein>
    <recommendedName>
        <fullName evidence="10 11">UDP-N-acetylmuramoyl-tripeptide--D-alanyl-D-alanine ligase</fullName>
        <ecNumber evidence="10 11">6.3.2.10</ecNumber>
    </recommendedName>
    <alternativeName>
        <fullName evidence="10">D-alanyl-D-alanine-adding enzyme</fullName>
    </alternativeName>
</protein>